<keyword evidence="10" id="KW-1185">Reference proteome</keyword>
<evidence type="ECO:0000256" key="4">
    <source>
        <dbReference type="ARBA" id="ARBA00023015"/>
    </source>
</evidence>
<dbReference type="PANTHER" id="PTHR31668">
    <property type="entry name" value="GLUCOSE TRANSPORT TRANSCRIPTION REGULATOR RGT1-RELATED-RELATED"/>
    <property type="match status" value="1"/>
</dbReference>
<keyword evidence="6" id="KW-0804">Transcription</keyword>
<evidence type="ECO:0000256" key="6">
    <source>
        <dbReference type="ARBA" id="ARBA00023163"/>
    </source>
</evidence>
<evidence type="ECO:0000256" key="7">
    <source>
        <dbReference type="ARBA" id="ARBA00023242"/>
    </source>
</evidence>
<protein>
    <recommendedName>
        <fullName evidence="8">Xylanolytic transcriptional activator regulatory domain-containing protein</fullName>
    </recommendedName>
</protein>
<keyword evidence="5" id="KW-0238">DNA-binding</keyword>
<accession>A0A4U0X1F8</accession>
<evidence type="ECO:0000313" key="10">
    <source>
        <dbReference type="Proteomes" id="UP000308768"/>
    </source>
</evidence>
<reference evidence="9 10" key="1">
    <citation type="submission" date="2017-03" db="EMBL/GenBank/DDBJ databases">
        <title>Genomes of endolithic fungi from Antarctica.</title>
        <authorList>
            <person name="Coleine C."/>
            <person name="Masonjones S."/>
            <person name="Stajich J.E."/>
        </authorList>
    </citation>
    <scope>NUCLEOTIDE SEQUENCE [LARGE SCALE GENOMIC DNA]</scope>
    <source>
        <strain evidence="9 10">CCFEE 5187</strain>
    </source>
</reference>
<dbReference type="Pfam" id="PF04082">
    <property type="entry name" value="Fungal_trans"/>
    <property type="match status" value="1"/>
</dbReference>
<feature type="domain" description="Xylanolytic transcriptional activator regulatory" evidence="8">
    <location>
        <begin position="15"/>
        <end position="199"/>
    </location>
</feature>
<evidence type="ECO:0000256" key="2">
    <source>
        <dbReference type="ARBA" id="ARBA00022723"/>
    </source>
</evidence>
<dbReference type="OrthoDB" id="4132249at2759"/>
<proteinExistence type="predicted"/>
<evidence type="ECO:0000256" key="1">
    <source>
        <dbReference type="ARBA" id="ARBA00004123"/>
    </source>
</evidence>
<dbReference type="AlphaFoldDB" id="A0A4U0X1F8"/>
<keyword evidence="4" id="KW-0805">Transcription regulation</keyword>
<evidence type="ECO:0000259" key="8">
    <source>
        <dbReference type="Pfam" id="PF04082"/>
    </source>
</evidence>
<dbReference type="GO" id="GO:0003677">
    <property type="term" value="F:DNA binding"/>
    <property type="evidence" value="ECO:0007669"/>
    <property type="project" value="UniProtKB-KW"/>
</dbReference>
<gene>
    <name evidence="9" type="ORF">B0A49_05683</name>
</gene>
<dbReference type="STRING" id="331657.A0A4U0X1F8"/>
<comment type="subcellular location">
    <subcellularLocation>
        <location evidence="1">Nucleus</location>
    </subcellularLocation>
</comment>
<keyword evidence="2" id="KW-0479">Metal-binding</keyword>
<keyword evidence="3" id="KW-0862">Zinc</keyword>
<dbReference type="GO" id="GO:0006351">
    <property type="term" value="P:DNA-templated transcription"/>
    <property type="evidence" value="ECO:0007669"/>
    <property type="project" value="InterPro"/>
</dbReference>
<evidence type="ECO:0000256" key="3">
    <source>
        <dbReference type="ARBA" id="ARBA00022833"/>
    </source>
</evidence>
<dbReference type="GO" id="GO:0005634">
    <property type="term" value="C:nucleus"/>
    <property type="evidence" value="ECO:0007669"/>
    <property type="project" value="UniProtKB-SubCell"/>
</dbReference>
<evidence type="ECO:0000313" key="9">
    <source>
        <dbReference type="EMBL" id="TKA70070.1"/>
    </source>
</evidence>
<dbReference type="PANTHER" id="PTHR31668:SF18">
    <property type="entry name" value="MALTOSE FERMENTATION REGULATORY PROTEIN MAL13-RELATED"/>
    <property type="match status" value="1"/>
</dbReference>
<dbReference type="InterPro" id="IPR050797">
    <property type="entry name" value="Carb_Metab_Trans_Reg"/>
</dbReference>
<dbReference type="EMBL" id="NAJN01000676">
    <property type="protein sequence ID" value="TKA70070.1"/>
    <property type="molecule type" value="Genomic_DNA"/>
</dbReference>
<comment type="caution">
    <text evidence="9">The sequence shown here is derived from an EMBL/GenBank/DDBJ whole genome shotgun (WGS) entry which is preliminary data.</text>
</comment>
<dbReference type="CDD" id="cd12148">
    <property type="entry name" value="fungal_TF_MHR"/>
    <property type="match status" value="1"/>
</dbReference>
<name>A0A4U0X1F8_9PEZI</name>
<evidence type="ECO:0000256" key="5">
    <source>
        <dbReference type="ARBA" id="ARBA00023125"/>
    </source>
</evidence>
<organism evidence="9 10">
    <name type="scientific">Cryomyces minteri</name>
    <dbReference type="NCBI Taxonomy" id="331657"/>
    <lineage>
        <taxon>Eukaryota</taxon>
        <taxon>Fungi</taxon>
        <taxon>Dikarya</taxon>
        <taxon>Ascomycota</taxon>
        <taxon>Pezizomycotina</taxon>
        <taxon>Dothideomycetes</taxon>
        <taxon>Dothideomycetes incertae sedis</taxon>
        <taxon>Cryomyces</taxon>
    </lineage>
</organism>
<dbReference type="Proteomes" id="UP000308768">
    <property type="component" value="Unassembled WGS sequence"/>
</dbReference>
<keyword evidence="7" id="KW-0539">Nucleus</keyword>
<dbReference type="InterPro" id="IPR007219">
    <property type="entry name" value="XnlR_reg_dom"/>
</dbReference>
<sequence>MWARLPSKMFLPYVTLFFTHLYPIMPIIDRKVYLNLELYTKHSCLTSENYAFLSALSAATIVQLDVAAQLTQDSNVLQADCGPPGELYISECFRERQRYDYIENPTTLTVMTSFFIFCYYGNLERHEKAWHFLQESISFAQVLNLDDEHAILELDPTEAQWRRRLYWLLFITERAYAIQRRKHTRLHPSIQLPLVFSSEDAQLLNGFVNLVHLFSAVNDDFVKVWRGQRKKSLCSEPWLARTQHALDATAFALQDVTETQQLDIEVSREWLHVLAWQMGVSNGLLWRPHDEFMRLDYPVGLAKKVVKITQGANPVALDSHGIGMEQKLSDIVGCLADVLRCAAGDQSETFVQGREYLNILLQQLSSRRGKESRYLRPLVSKMGDLVGYPMSPALALPALDGVDMGRVSEEEEVGSELNGWQ</sequence>
<dbReference type="GO" id="GO:0008270">
    <property type="term" value="F:zinc ion binding"/>
    <property type="evidence" value="ECO:0007669"/>
    <property type="project" value="InterPro"/>
</dbReference>